<comment type="caution">
    <text evidence="1">The sequence shown here is derived from an EMBL/GenBank/DDBJ whole genome shotgun (WGS) entry which is preliminary data.</text>
</comment>
<organism evidence="1 2">
    <name type="scientific">Candidatus Magnetominusculus xianensis</name>
    <dbReference type="NCBI Taxonomy" id="1748249"/>
    <lineage>
        <taxon>Bacteria</taxon>
        <taxon>Pseudomonadati</taxon>
        <taxon>Nitrospirota</taxon>
        <taxon>Nitrospiria</taxon>
        <taxon>Nitrospirales</taxon>
        <taxon>Nitrospiraceae</taxon>
        <taxon>Candidatus Magnetominusculus</taxon>
    </lineage>
</organism>
<gene>
    <name evidence="1" type="ORF">ASN18_0772</name>
</gene>
<dbReference type="EMBL" id="LNQR01000029">
    <property type="protein sequence ID" value="KWT91782.1"/>
    <property type="molecule type" value="Genomic_DNA"/>
</dbReference>
<reference evidence="1 2" key="1">
    <citation type="submission" date="2015-11" db="EMBL/GenBank/DDBJ databases">
        <authorList>
            <person name="Lin W."/>
        </authorList>
    </citation>
    <scope>NUCLEOTIDE SEQUENCE [LARGE SCALE GENOMIC DNA]</scope>
    <source>
        <strain evidence="1 2">HCH-1</strain>
    </source>
</reference>
<protein>
    <recommendedName>
        <fullName evidence="3">HEAT repeat domain-containing protein</fullName>
    </recommendedName>
</protein>
<dbReference type="NCBIfam" id="NF045662">
    <property type="entry name" value="DVU0298_fam"/>
    <property type="match status" value="1"/>
</dbReference>
<dbReference type="Gene3D" id="1.25.10.10">
    <property type="entry name" value="Leucine-rich Repeat Variant"/>
    <property type="match status" value="1"/>
</dbReference>
<dbReference type="InterPro" id="IPR016024">
    <property type="entry name" value="ARM-type_fold"/>
</dbReference>
<name>A0ABR5SJ36_9BACT</name>
<accession>A0ABR5SJ36</accession>
<dbReference type="InterPro" id="IPR011989">
    <property type="entry name" value="ARM-like"/>
</dbReference>
<dbReference type="Proteomes" id="UP000060487">
    <property type="component" value="Unassembled WGS sequence"/>
</dbReference>
<keyword evidence="2" id="KW-1185">Reference proteome</keyword>
<evidence type="ECO:0000313" key="2">
    <source>
        <dbReference type="Proteomes" id="UP000060487"/>
    </source>
</evidence>
<evidence type="ECO:0000313" key="1">
    <source>
        <dbReference type="EMBL" id="KWT91782.1"/>
    </source>
</evidence>
<dbReference type="InterPro" id="IPR054701">
    <property type="entry name" value="DVU0298-like"/>
</dbReference>
<sequence length="226" mass="25675">MAEEFLKKLKKSEFNLRQVKKQTADRLQAMAYDEIIENIKKDKRHLSALLSISYDKTSEIAWRAIHLTGRAIAQIAVDDFAEARGQIQRLIWNATDESGTIPWTVPEIMGEAIRENPKPFEDIIPIIIGYSHSETEDNIFLAGVLYALGRIGEVHPQYISDYVGVLVREGLTHRDPEVVANAVIAAKRLKMTDLDLAPLLQRTEKVQVYYDDKLMTITLKQLVENG</sequence>
<dbReference type="RefSeq" id="WP_157072817.1">
    <property type="nucleotide sequence ID" value="NZ_LNQR01000029.1"/>
</dbReference>
<proteinExistence type="predicted"/>
<dbReference type="SUPFAM" id="SSF48371">
    <property type="entry name" value="ARM repeat"/>
    <property type="match status" value="1"/>
</dbReference>
<evidence type="ECO:0008006" key="3">
    <source>
        <dbReference type="Google" id="ProtNLM"/>
    </source>
</evidence>